<feature type="domain" description="Response regulatory" evidence="2">
    <location>
        <begin position="6"/>
        <end position="122"/>
    </location>
</feature>
<dbReference type="Gene3D" id="3.40.50.2300">
    <property type="match status" value="1"/>
</dbReference>
<dbReference type="SUPFAM" id="SSF55073">
    <property type="entry name" value="Nucleotide cyclase"/>
    <property type="match status" value="1"/>
</dbReference>
<name>A0A143DFZ5_9PROT</name>
<dbReference type="InterPro" id="IPR043128">
    <property type="entry name" value="Rev_trsase/Diguanyl_cyclase"/>
</dbReference>
<dbReference type="PROSITE" id="PS50110">
    <property type="entry name" value="RESPONSE_REGULATORY"/>
    <property type="match status" value="1"/>
</dbReference>
<organism evidence="4 5">
    <name type="scientific">Haematospirillum jordaniae</name>
    <dbReference type="NCBI Taxonomy" id="1549855"/>
    <lineage>
        <taxon>Bacteria</taxon>
        <taxon>Pseudomonadati</taxon>
        <taxon>Pseudomonadota</taxon>
        <taxon>Alphaproteobacteria</taxon>
        <taxon>Rhodospirillales</taxon>
        <taxon>Novispirillaceae</taxon>
        <taxon>Haematospirillum</taxon>
    </lineage>
</organism>
<keyword evidence="5" id="KW-1185">Reference proteome</keyword>
<evidence type="ECO:0000259" key="3">
    <source>
        <dbReference type="PROSITE" id="PS50887"/>
    </source>
</evidence>
<dbReference type="SUPFAM" id="SSF52172">
    <property type="entry name" value="CheY-like"/>
    <property type="match status" value="1"/>
</dbReference>
<evidence type="ECO:0000313" key="5">
    <source>
        <dbReference type="Proteomes" id="UP000076066"/>
    </source>
</evidence>
<sequence length="456" mass="50844">MIHLATAVVAVRDPQDAASLERHLMADSYDCQHVVAPTDLIGVMKKFQPDVLVLDSAFCGGNPEKIVRTVRADPSFVHLSIFYLTSVPVAEQVDALLKSGIDDAVHWPTSPELILSHIRPMIRVSTMRAELLHRIHVLEHIGKRAVNASLFAPEDISVSAPSILLTGADDTREKILSAFPDAELFVAKDLATATRILEDRFLDAMVMAPSDTVQPWLDLCLQMRRNVRLFNLPVLFINRTPHPVDPQTPLSMGASRVIDGVPVIQDLRFSLHVLIRRQRMRWALRRSLGETLTTGSDADNNMPEVYSRNFLMQSLESRIREAAASSLRNRSHRFSFVTFAFAGLDAMRHDFGEKAEHDLLRQIGQWLTLLVRAEDMVARLTPVNFAVILADTPLDEADVVMQRIAGVIGNTEFAVEDVFRPVSVSPFVGASEVQSGDTVQSLMERARPVFDERSMS</sequence>
<protein>
    <recommendedName>
        <fullName evidence="6">Response regulatory domain-containing protein</fullName>
    </recommendedName>
</protein>
<feature type="domain" description="GGDEF" evidence="3">
    <location>
        <begin position="332"/>
        <end position="456"/>
    </location>
</feature>
<dbReference type="InterPro" id="IPR011006">
    <property type="entry name" value="CheY-like_superfamily"/>
</dbReference>
<dbReference type="Gene3D" id="3.30.70.270">
    <property type="match status" value="1"/>
</dbReference>
<feature type="modified residue" description="4-aspartylphosphate" evidence="1">
    <location>
        <position position="55"/>
    </location>
</feature>
<evidence type="ECO:0000313" key="4">
    <source>
        <dbReference type="EMBL" id="AMW35213.1"/>
    </source>
</evidence>
<dbReference type="Proteomes" id="UP000076066">
    <property type="component" value="Chromosome"/>
</dbReference>
<dbReference type="InterPro" id="IPR000160">
    <property type="entry name" value="GGDEF_dom"/>
</dbReference>
<dbReference type="SMART" id="SM00267">
    <property type="entry name" value="GGDEF"/>
    <property type="match status" value="1"/>
</dbReference>
<dbReference type="OrthoDB" id="7342124at2"/>
<dbReference type="RefSeq" id="WP_066135600.1">
    <property type="nucleotide sequence ID" value="NZ_CP014525.1"/>
</dbReference>
<proteinExistence type="predicted"/>
<dbReference type="Pfam" id="PF00990">
    <property type="entry name" value="GGDEF"/>
    <property type="match status" value="1"/>
</dbReference>
<dbReference type="STRING" id="1549855.AY555_08545"/>
<gene>
    <name evidence="4" type="ORF">AY555_08545</name>
</gene>
<dbReference type="GeneID" id="53317203"/>
<dbReference type="AlphaFoldDB" id="A0A143DFZ5"/>
<dbReference type="EMBL" id="CP014525">
    <property type="protein sequence ID" value="AMW35213.1"/>
    <property type="molecule type" value="Genomic_DNA"/>
</dbReference>
<dbReference type="InterPro" id="IPR001789">
    <property type="entry name" value="Sig_transdc_resp-reg_receiver"/>
</dbReference>
<reference evidence="4 5" key="1">
    <citation type="submission" date="2016-02" db="EMBL/GenBank/DDBJ databases">
        <title>Complete Genome of H5569, the type strain of the newly described species Haematospirillium jordaniae.</title>
        <authorList>
            <person name="Nicholson A.C."/>
            <person name="Humrighouse B.W."/>
            <person name="Loparov V."/>
            <person name="McQuiston J.R."/>
        </authorList>
    </citation>
    <scope>NUCLEOTIDE SEQUENCE [LARGE SCALE GENOMIC DNA]</scope>
    <source>
        <strain evidence="4 5">H5569</strain>
    </source>
</reference>
<keyword evidence="1" id="KW-0597">Phosphoprotein</keyword>
<dbReference type="KEGG" id="hjo:AY555_08545"/>
<dbReference type="GO" id="GO:0000160">
    <property type="term" value="P:phosphorelay signal transduction system"/>
    <property type="evidence" value="ECO:0007669"/>
    <property type="project" value="InterPro"/>
</dbReference>
<evidence type="ECO:0008006" key="6">
    <source>
        <dbReference type="Google" id="ProtNLM"/>
    </source>
</evidence>
<evidence type="ECO:0000259" key="2">
    <source>
        <dbReference type="PROSITE" id="PS50110"/>
    </source>
</evidence>
<dbReference type="InterPro" id="IPR029787">
    <property type="entry name" value="Nucleotide_cyclase"/>
</dbReference>
<dbReference type="PROSITE" id="PS50887">
    <property type="entry name" value="GGDEF"/>
    <property type="match status" value="1"/>
</dbReference>
<accession>A0A143DFZ5</accession>
<evidence type="ECO:0000256" key="1">
    <source>
        <dbReference type="PROSITE-ProRule" id="PRU00169"/>
    </source>
</evidence>